<dbReference type="Gene3D" id="2.30.30.700">
    <property type="entry name" value="SLA1 homology domain 1"/>
    <property type="match status" value="1"/>
</dbReference>
<organism evidence="1 2">
    <name type="scientific">Haloferula helveola</name>
    <dbReference type="NCBI Taxonomy" id="490095"/>
    <lineage>
        <taxon>Bacteria</taxon>
        <taxon>Pseudomonadati</taxon>
        <taxon>Verrucomicrobiota</taxon>
        <taxon>Verrucomicrobiia</taxon>
        <taxon>Verrucomicrobiales</taxon>
        <taxon>Verrucomicrobiaceae</taxon>
        <taxon>Haloferula</taxon>
    </lineage>
</organism>
<dbReference type="InterPro" id="IPR021109">
    <property type="entry name" value="Peptidase_aspartic_dom_sf"/>
</dbReference>
<protein>
    <recommendedName>
        <fullName evidence="3">SLA1 homology domain-containing protein</fullName>
    </recommendedName>
</protein>
<keyword evidence="2" id="KW-1185">Reference proteome</keyword>
<dbReference type="Gene3D" id="2.40.70.10">
    <property type="entry name" value="Acid Proteases"/>
    <property type="match status" value="1"/>
</dbReference>
<evidence type="ECO:0000313" key="2">
    <source>
        <dbReference type="Proteomes" id="UP001374893"/>
    </source>
</evidence>
<dbReference type="EMBL" id="AP024702">
    <property type="protein sequence ID" value="BCX49712.1"/>
    <property type="molecule type" value="Genomic_DNA"/>
</dbReference>
<gene>
    <name evidence="1" type="ORF">HAHE_36200</name>
</gene>
<evidence type="ECO:0008006" key="3">
    <source>
        <dbReference type="Google" id="ProtNLM"/>
    </source>
</evidence>
<evidence type="ECO:0000313" key="1">
    <source>
        <dbReference type="EMBL" id="BCX49712.1"/>
    </source>
</evidence>
<dbReference type="Proteomes" id="UP001374893">
    <property type="component" value="Chromosome"/>
</dbReference>
<name>A0ABM7RHL0_9BACT</name>
<proteinExistence type="predicted"/>
<dbReference type="RefSeq" id="WP_338686425.1">
    <property type="nucleotide sequence ID" value="NZ_AP024702.1"/>
</dbReference>
<sequence>MQRIILSALVVLWPLSVAHGREFTGKNGKKIEAEIISKTPDTVELKLDTGKTVTVPLTSLSEADQLYIRVWESPEDKAARLKAVELAEVLKAKGFIDCPIEKVEQGTVVTLDVDGKTIKMLIDHRNEQPLIQKAAIERLGLKMEKVEGGGNVLGTFTPAKLGNGSSSRPGMEFYVVNIDSLPEGIDGMIGGQVFVDTEVWVDFARKVLWMKGGS</sequence>
<accession>A0ABM7RHL0</accession>
<reference evidence="1 2" key="1">
    <citation type="submission" date="2021-06" db="EMBL/GenBank/DDBJ databases">
        <title>Complete genome of Haloferula helveola possessing various polysaccharide degrading enzymes.</title>
        <authorList>
            <person name="Takami H."/>
            <person name="Huang C."/>
            <person name="Hamasaki K."/>
        </authorList>
    </citation>
    <scope>NUCLEOTIDE SEQUENCE [LARGE SCALE GENOMIC DNA]</scope>
    <source>
        <strain evidence="1 2">CN-1</strain>
    </source>
</reference>